<name>A0ACC0D3U0_9PEZI</name>
<evidence type="ECO:0000313" key="1">
    <source>
        <dbReference type="EMBL" id="KAI6087375.1"/>
    </source>
</evidence>
<gene>
    <name evidence="1" type="ORF">F4821DRAFT_106820</name>
</gene>
<protein>
    <submittedName>
        <fullName evidence="1">General substrate transporter</fullName>
    </submittedName>
</protein>
<keyword evidence="2" id="KW-1185">Reference proteome</keyword>
<dbReference type="Proteomes" id="UP001497680">
    <property type="component" value="Unassembled WGS sequence"/>
</dbReference>
<organism evidence="1 2">
    <name type="scientific">Hypoxylon rubiginosum</name>
    <dbReference type="NCBI Taxonomy" id="110542"/>
    <lineage>
        <taxon>Eukaryota</taxon>
        <taxon>Fungi</taxon>
        <taxon>Dikarya</taxon>
        <taxon>Ascomycota</taxon>
        <taxon>Pezizomycotina</taxon>
        <taxon>Sordariomycetes</taxon>
        <taxon>Xylariomycetidae</taxon>
        <taxon>Xylariales</taxon>
        <taxon>Hypoxylaceae</taxon>
        <taxon>Hypoxylon</taxon>
    </lineage>
</organism>
<evidence type="ECO:0000313" key="2">
    <source>
        <dbReference type="Proteomes" id="UP001497680"/>
    </source>
</evidence>
<dbReference type="EMBL" id="MU394308">
    <property type="protein sequence ID" value="KAI6087375.1"/>
    <property type="molecule type" value="Genomic_DNA"/>
</dbReference>
<comment type="caution">
    <text evidence="1">The sequence shown here is derived from an EMBL/GenBank/DDBJ whole genome shotgun (WGS) entry which is preliminary data.</text>
</comment>
<accession>A0ACC0D3U0</accession>
<sequence>MSSKEFDEPKTESHHGHSEVVEAEARVSHDNHDHAYDLDEKAKASDYKADAILAENAEHNMGVLEAVRAYPMATFWAFIMSFTIIMESYDVFLCNNFVALPAFKNKYGVWDEASGQYVIVTAWQSALQVSGQLGALIGVFLAGPLTSRIGYRWATITALMLLNCFIFVFYFAESLPVIFVAQILEGLPWGIFIANAPAYCSEIVPMKLRAPATQMLQMFWAIGSIIVAAVTFVYNPILDDSAFKIPIALQWMFPTPLAILLFLAPESPWWLVRKGRLEEAAKSVGRLGHKSRLENTKETVAMMRRVVELEKSEKEPSLLELFKGRDLYRTLIVCGVYASQNLTGNLIANQAVYFFEQAGLATHTAFALGLITSALQWIFVMLSWILTTYLGRRTIYLWGTAVNVVLLICLGIAGSVTSSIASTNAVASLGLIISVLFTLGAAPASWVIIGETSSLRLRPLTTGVGRASYYIVEIPCIFLASYLLNPTGGNLGGKCGYVWGGTGLLCFIIAYFYVPEMKGRSYREIDIMFKRRVPARKWAKTTIDVNDDE</sequence>
<proteinExistence type="predicted"/>
<reference evidence="1 2" key="1">
    <citation type="journal article" date="2022" name="New Phytol.">
        <title>Ecological generalism drives hyperdiversity of secondary metabolite gene clusters in xylarialean endophytes.</title>
        <authorList>
            <person name="Franco M.E.E."/>
            <person name="Wisecaver J.H."/>
            <person name="Arnold A.E."/>
            <person name="Ju Y.M."/>
            <person name="Slot J.C."/>
            <person name="Ahrendt S."/>
            <person name="Moore L.P."/>
            <person name="Eastman K.E."/>
            <person name="Scott K."/>
            <person name="Konkel Z."/>
            <person name="Mondo S.J."/>
            <person name="Kuo A."/>
            <person name="Hayes R.D."/>
            <person name="Haridas S."/>
            <person name="Andreopoulos B."/>
            <person name="Riley R."/>
            <person name="LaButti K."/>
            <person name="Pangilinan J."/>
            <person name="Lipzen A."/>
            <person name="Amirebrahimi M."/>
            <person name="Yan J."/>
            <person name="Adam C."/>
            <person name="Keymanesh K."/>
            <person name="Ng V."/>
            <person name="Louie K."/>
            <person name="Northen T."/>
            <person name="Drula E."/>
            <person name="Henrissat B."/>
            <person name="Hsieh H.M."/>
            <person name="Youens-Clark K."/>
            <person name="Lutzoni F."/>
            <person name="Miadlikowska J."/>
            <person name="Eastwood D.C."/>
            <person name="Hamelin R.C."/>
            <person name="Grigoriev I.V."/>
            <person name="U'Ren J.M."/>
        </authorList>
    </citation>
    <scope>NUCLEOTIDE SEQUENCE [LARGE SCALE GENOMIC DNA]</scope>
    <source>
        <strain evidence="1 2">ER1909</strain>
    </source>
</reference>